<evidence type="ECO:0000313" key="3">
    <source>
        <dbReference type="Proteomes" id="UP000220034"/>
    </source>
</evidence>
<dbReference type="AlphaFoldDB" id="A0A2C9CVJ4"/>
<protein>
    <recommendedName>
        <fullName evidence="1">YdhG-like domain-containing protein</fullName>
    </recommendedName>
</protein>
<dbReference type="RefSeq" id="WP_245851674.1">
    <property type="nucleotide sequence ID" value="NZ_OCTN01000008.1"/>
</dbReference>
<feature type="domain" description="YdhG-like" evidence="1">
    <location>
        <begin position="25"/>
        <end position="130"/>
    </location>
</feature>
<dbReference type="InterPro" id="IPR014922">
    <property type="entry name" value="YdhG-like"/>
</dbReference>
<keyword evidence="3" id="KW-1185">Reference proteome</keyword>
<sequence length="144" mass="15787">MQQKHPAFDDPQVAQAFAKFAPDVRDGLMALRGLIFECAAADPGIGRVHETLKWGQPSYLTPDTKSGSTLRLGVPKSGGFALYVHCQTTLLTDFRHLFPDAYTYEGNRAVTFTTGQDIMPDTIAALISNALTYHVKSKRVARTS</sequence>
<proteinExistence type="predicted"/>
<name>A0A2C9CVJ4_9RHOB</name>
<accession>A0A2C9CVJ4</accession>
<gene>
    <name evidence="2" type="ORF">SAMN06273572_10817</name>
</gene>
<dbReference type="SUPFAM" id="SSF159888">
    <property type="entry name" value="YdhG-like"/>
    <property type="match status" value="1"/>
</dbReference>
<organism evidence="2 3">
    <name type="scientific">Pontivivens marinum</name>
    <dbReference type="NCBI Taxonomy" id="1690039"/>
    <lineage>
        <taxon>Bacteria</taxon>
        <taxon>Pseudomonadati</taxon>
        <taxon>Pseudomonadota</taxon>
        <taxon>Alphaproteobacteria</taxon>
        <taxon>Rhodobacterales</taxon>
        <taxon>Paracoccaceae</taxon>
        <taxon>Pontivivens</taxon>
    </lineage>
</organism>
<dbReference type="EMBL" id="OCTN01000008">
    <property type="protein sequence ID" value="SOH95145.1"/>
    <property type="molecule type" value="Genomic_DNA"/>
</dbReference>
<dbReference type="Pfam" id="PF08818">
    <property type="entry name" value="DUF1801"/>
    <property type="match status" value="1"/>
</dbReference>
<dbReference type="Proteomes" id="UP000220034">
    <property type="component" value="Unassembled WGS sequence"/>
</dbReference>
<evidence type="ECO:0000259" key="1">
    <source>
        <dbReference type="Pfam" id="PF08818"/>
    </source>
</evidence>
<reference evidence="3" key="1">
    <citation type="submission" date="2017-09" db="EMBL/GenBank/DDBJ databases">
        <authorList>
            <person name="Varghese N."/>
            <person name="Submissions S."/>
        </authorList>
    </citation>
    <scope>NUCLEOTIDE SEQUENCE [LARGE SCALE GENOMIC DNA]</scope>
    <source>
        <strain evidence="3">C7</strain>
    </source>
</reference>
<evidence type="ECO:0000313" key="2">
    <source>
        <dbReference type="EMBL" id="SOH95145.1"/>
    </source>
</evidence>